<comment type="similarity">
    <text evidence="2">Belongs to the G-protein coupled receptor 1 family.</text>
</comment>
<dbReference type="Proteomes" id="UP000728032">
    <property type="component" value="Unassembled WGS sequence"/>
</dbReference>
<evidence type="ECO:0000256" key="2">
    <source>
        <dbReference type="ARBA" id="ARBA00010663"/>
    </source>
</evidence>
<evidence type="ECO:0000313" key="12">
    <source>
        <dbReference type="Proteomes" id="UP000728032"/>
    </source>
</evidence>
<evidence type="ECO:0000256" key="9">
    <source>
        <dbReference type="SAM" id="Phobius"/>
    </source>
</evidence>
<proteinExistence type="inferred from homology"/>
<dbReference type="GO" id="GO:0005886">
    <property type="term" value="C:plasma membrane"/>
    <property type="evidence" value="ECO:0007669"/>
    <property type="project" value="TreeGrafter"/>
</dbReference>
<evidence type="ECO:0000256" key="7">
    <source>
        <dbReference type="ARBA" id="ARBA00023170"/>
    </source>
</evidence>
<name>A0A7R9LEB9_9ACAR</name>
<dbReference type="EMBL" id="OC915123">
    <property type="protein sequence ID" value="CAD7638758.1"/>
    <property type="molecule type" value="Genomic_DNA"/>
</dbReference>
<comment type="subcellular location">
    <subcellularLocation>
        <location evidence="1">Membrane</location>
        <topology evidence="1">Multi-pass membrane protein</topology>
    </subcellularLocation>
</comment>
<accession>A0A7R9LEB9</accession>
<reference evidence="11" key="1">
    <citation type="submission" date="2020-11" db="EMBL/GenBank/DDBJ databases">
        <authorList>
            <person name="Tran Van P."/>
        </authorList>
    </citation>
    <scope>NUCLEOTIDE SEQUENCE</scope>
</reference>
<keyword evidence="6 9" id="KW-0472">Membrane</keyword>
<dbReference type="AlphaFoldDB" id="A0A7R9LEB9"/>
<dbReference type="PANTHER" id="PTHR24235">
    <property type="entry name" value="NEUROPEPTIDE Y RECEPTOR"/>
    <property type="match status" value="1"/>
</dbReference>
<sequence length="287" mass="32333">MADPVWLANNNLTSVLLRDSFGSTHEIDSLDAFGPGLQAFLITLYSLTTFLAFTGNSLVILVELYGKRSARNLRKFLINLAISDILIGVLSVPFIYTDFMLGRWIFSPILCPIAQFVQLLSVFVTTYTLTAIGIERYIATLHPLSNTNTWLRSHCNLILEIGWLFGATLASVAVIHTKAVPFDFKNETYYDCRQDVGWTESDVKVYIVFSFVFTFVLPMLFITISYGAIARRLLKCPFLNTSSGVFYDKRNTEFINKMKADLLELIASVFRRLSAPPTRTSEIKATS</sequence>
<dbReference type="Gene3D" id="1.20.1070.10">
    <property type="entry name" value="Rhodopsin 7-helix transmembrane proteins"/>
    <property type="match status" value="1"/>
</dbReference>
<dbReference type="PANTHER" id="PTHR24235:SF29">
    <property type="entry name" value="GH23382P"/>
    <property type="match status" value="1"/>
</dbReference>
<keyword evidence="7" id="KW-0675">Receptor</keyword>
<evidence type="ECO:0000256" key="8">
    <source>
        <dbReference type="ARBA" id="ARBA00023224"/>
    </source>
</evidence>
<feature type="transmembrane region" description="Helical" evidence="9">
    <location>
        <begin position="39"/>
        <end position="64"/>
    </location>
</feature>
<keyword evidence="8" id="KW-0807">Transducer</keyword>
<dbReference type="Pfam" id="PF00001">
    <property type="entry name" value="7tm_1"/>
    <property type="match status" value="1"/>
</dbReference>
<evidence type="ECO:0000256" key="5">
    <source>
        <dbReference type="ARBA" id="ARBA00023040"/>
    </source>
</evidence>
<dbReference type="GO" id="GO:0043005">
    <property type="term" value="C:neuron projection"/>
    <property type="evidence" value="ECO:0007669"/>
    <property type="project" value="TreeGrafter"/>
</dbReference>
<gene>
    <name evidence="11" type="ORF">ONB1V03_LOCUS1583</name>
</gene>
<evidence type="ECO:0000256" key="4">
    <source>
        <dbReference type="ARBA" id="ARBA00022989"/>
    </source>
</evidence>
<keyword evidence="3 9" id="KW-0812">Transmembrane</keyword>
<organism evidence="11">
    <name type="scientific">Oppiella nova</name>
    <dbReference type="NCBI Taxonomy" id="334625"/>
    <lineage>
        <taxon>Eukaryota</taxon>
        <taxon>Metazoa</taxon>
        <taxon>Ecdysozoa</taxon>
        <taxon>Arthropoda</taxon>
        <taxon>Chelicerata</taxon>
        <taxon>Arachnida</taxon>
        <taxon>Acari</taxon>
        <taxon>Acariformes</taxon>
        <taxon>Sarcoptiformes</taxon>
        <taxon>Oribatida</taxon>
        <taxon>Brachypylina</taxon>
        <taxon>Oppioidea</taxon>
        <taxon>Oppiidae</taxon>
        <taxon>Oppiella</taxon>
    </lineage>
</organism>
<feature type="domain" description="G-protein coupled receptors family 1 profile" evidence="10">
    <location>
        <begin position="55"/>
        <end position="287"/>
    </location>
</feature>
<evidence type="ECO:0000259" key="10">
    <source>
        <dbReference type="PROSITE" id="PS50262"/>
    </source>
</evidence>
<dbReference type="OrthoDB" id="10037617at2759"/>
<dbReference type="InterPro" id="IPR000276">
    <property type="entry name" value="GPCR_Rhodpsn"/>
</dbReference>
<feature type="transmembrane region" description="Helical" evidence="9">
    <location>
        <begin position="205"/>
        <end position="229"/>
    </location>
</feature>
<dbReference type="GO" id="GO:0042923">
    <property type="term" value="F:neuropeptide binding"/>
    <property type="evidence" value="ECO:0007669"/>
    <property type="project" value="TreeGrafter"/>
</dbReference>
<dbReference type="PROSITE" id="PS50262">
    <property type="entry name" value="G_PROTEIN_RECEP_F1_2"/>
    <property type="match status" value="1"/>
</dbReference>
<evidence type="ECO:0000313" key="11">
    <source>
        <dbReference type="EMBL" id="CAD7638758.1"/>
    </source>
</evidence>
<feature type="transmembrane region" description="Helical" evidence="9">
    <location>
        <begin position="76"/>
        <end position="96"/>
    </location>
</feature>
<protein>
    <recommendedName>
        <fullName evidence="10">G-protein coupled receptors family 1 profile domain-containing protein</fullName>
    </recommendedName>
</protein>
<keyword evidence="12" id="KW-1185">Reference proteome</keyword>
<keyword evidence="4 9" id="KW-1133">Transmembrane helix</keyword>
<dbReference type="GO" id="GO:0008188">
    <property type="term" value="F:neuropeptide receptor activity"/>
    <property type="evidence" value="ECO:0007669"/>
    <property type="project" value="TreeGrafter"/>
</dbReference>
<dbReference type="PRINTS" id="PR00237">
    <property type="entry name" value="GPCRRHODOPSN"/>
</dbReference>
<feature type="transmembrane region" description="Helical" evidence="9">
    <location>
        <begin position="116"/>
        <end position="134"/>
    </location>
</feature>
<evidence type="ECO:0000256" key="1">
    <source>
        <dbReference type="ARBA" id="ARBA00004141"/>
    </source>
</evidence>
<dbReference type="InterPro" id="IPR017452">
    <property type="entry name" value="GPCR_Rhodpsn_7TM"/>
</dbReference>
<evidence type="ECO:0000256" key="3">
    <source>
        <dbReference type="ARBA" id="ARBA00022692"/>
    </source>
</evidence>
<evidence type="ECO:0000256" key="6">
    <source>
        <dbReference type="ARBA" id="ARBA00023136"/>
    </source>
</evidence>
<feature type="transmembrane region" description="Helical" evidence="9">
    <location>
        <begin position="155"/>
        <end position="175"/>
    </location>
</feature>
<dbReference type="EMBL" id="CAJPVJ010000298">
    <property type="protein sequence ID" value="CAG2161982.1"/>
    <property type="molecule type" value="Genomic_DNA"/>
</dbReference>
<keyword evidence="5" id="KW-0297">G-protein coupled receptor</keyword>
<dbReference type="SUPFAM" id="SSF81321">
    <property type="entry name" value="Family A G protein-coupled receptor-like"/>
    <property type="match status" value="1"/>
</dbReference>